<dbReference type="Gene3D" id="3.10.129.10">
    <property type="entry name" value="Hotdog Thioesterase"/>
    <property type="match status" value="1"/>
</dbReference>
<dbReference type="NCBIfam" id="TIGR00369">
    <property type="entry name" value="unchar_dom_1"/>
    <property type="match status" value="1"/>
</dbReference>
<evidence type="ECO:0000313" key="5">
    <source>
        <dbReference type="Proteomes" id="UP001501598"/>
    </source>
</evidence>
<dbReference type="PANTHER" id="PTHR21660">
    <property type="entry name" value="THIOESTERASE SUPERFAMILY MEMBER-RELATED"/>
    <property type="match status" value="1"/>
</dbReference>
<gene>
    <name evidence="4" type="ORF">GCM10023175_04880</name>
</gene>
<dbReference type="PANTHER" id="PTHR21660:SF1">
    <property type="entry name" value="ACYL-COENZYME A THIOESTERASE 13"/>
    <property type="match status" value="1"/>
</dbReference>
<proteinExistence type="inferred from homology"/>
<evidence type="ECO:0000256" key="2">
    <source>
        <dbReference type="ARBA" id="ARBA00022801"/>
    </source>
</evidence>
<keyword evidence="5" id="KW-1185">Reference proteome</keyword>
<comment type="caution">
    <text evidence="4">The sequence shown here is derived from an EMBL/GenBank/DDBJ whole genome shotgun (WGS) entry which is preliminary data.</text>
</comment>
<organism evidence="4 5">
    <name type="scientific">Pseudonocardia xishanensis</name>
    <dbReference type="NCBI Taxonomy" id="630995"/>
    <lineage>
        <taxon>Bacteria</taxon>
        <taxon>Bacillati</taxon>
        <taxon>Actinomycetota</taxon>
        <taxon>Actinomycetes</taxon>
        <taxon>Pseudonocardiales</taxon>
        <taxon>Pseudonocardiaceae</taxon>
        <taxon>Pseudonocardia</taxon>
    </lineage>
</organism>
<dbReference type="Pfam" id="PF03061">
    <property type="entry name" value="4HBT"/>
    <property type="match status" value="1"/>
</dbReference>
<evidence type="ECO:0000259" key="3">
    <source>
        <dbReference type="Pfam" id="PF03061"/>
    </source>
</evidence>
<dbReference type="InterPro" id="IPR029069">
    <property type="entry name" value="HotDog_dom_sf"/>
</dbReference>
<dbReference type="RefSeq" id="WP_345412201.1">
    <property type="nucleotide sequence ID" value="NZ_BAABGT010000008.1"/>
</dbReference>
<name>A0ABP8RFM0_9PSEU</name>
<dbReference type="InterPro" id="IPR003736">
    <property type="entry name" value="PAAI_dom"/>
</dbReference>
<dbReference type="InterPro" id="IPR006683">
    <property type="entry name" value="Thioestr_dom"/>
</dbReference>
<dbReference type="SUPFAM" id="SSF54637">
    <property type="entry name" value="Thioesterase/thiol ester dehydrase-isomerase"/>
    <property type="match status" value="1"/>
</dbReference>
<protein>
    <submittedName>
        <fullName evidence="4">PaaI family thioesterase</fullName>
    </submittedName>
</protein>
<evidence type="ECO:0000313" key="4">
    <source>
        <dbReference type="EMBL" id="GAA4537046.1"/>
    </source>
</evidence>
<dbReference type="CDD" id="cd03443">
    <property type="entry name" value="PaaI_thioesterase"/>
    <property type="match status" value="1"/>
</dbReference>
<dbReference type="Proteomes" id="UP001501598">
    <property type="component" value="Unassembled WGS sequence"/>
</dbReference>
<sequence>MADEVPAGFEPMEMAPFMTFVGPLYRGPGIGRFGMRVLPEHANTHGKAHGGFLATVVDVAVSRGTRMSLADGSTVSTISMTLDYLEPADIGAWLEIAATVDRVGGRTVFTSARVTVGDLWVAKASAILARHRPRS</sequence>
<reference evidence="5" key="1">
    <citation type="journal article" date="2019" name="Int. J. Syst. Evol. Microbiol.">
        <title>The Global Catalogue of Microorganisms (GCM) 10K type strain sequencing project: providing services to taxonomists for standard genome sequencing and annotation.</title>
        <authorList>
            <consortium name="The Broad Institute Genomics Platform"/>
            <consortium name="The Broad Institute Genome Sequencing Center for Infectious Disease"/>
            <person name="Wu L."/>
            <person name="Ma J."/>
        </authorList>
    </citation>
    <scope>NUCLEOTIDE SEQUENCE [LARGE SCALE GENOMIC DNA]</scope>
    <source>
        <strain evidence="5">JCM 17906</strain>
    </source>
</reference>
<dbReference type="EMBL" id="BAABGT010000008">
    <property type="protein sequence ID" value="GAA4537046.1"/>
    <property type="molecule type" value="Genomic_DNA"/>
</dbReference>
<dbReference type="InterPro" id="IPR039298">
    <property type="entry name" value="ACOT13"/>
</dbReference>
<evidence type="ECO:0000256" key="1">
    <source>
        <dbReference type="ARBA" id="ARBA00008324"/>
    </source>
</evidence>
<feature type="domain" description="Thioesterase" evidence="3">
    <location>
        <begin position="45"/>
        <end position="117"/>
    </location>
</feature>
<comment type="similarity">
    <text evidence="1">Belongs to the thioesterase PaaI family.</text>
</comment>
<keyword evidence="2" id="KW-0378">Hydrolase</keyword>
<accession>A0ABP8RFM0</accession>